<dbReference type="RefSeq" id="WP_084411964.1">
    <property type="nucleotide sequence ID" value="NZ_FWXR01000021.1"/>
</dbReference>
<dbReference type="PROSITE" id="PS51318">
    <property type="entry name" value="TAT"/>
    <property type="match status" value="1"/>
</dbReference>
<dbReference type="GO" id="GO:0016702">
    <property type="term" value="F:oxidoreductase activity, acting on single donors with incorporation of molecular oxygen, incorporation of two atoms of oxygen"/>
    <property type="evidence" value="ECO:0007669"/>
    <property type="project" value="InterPro"/>
</dbReference>
<feature type="domain" description="Intradiol ring-cleavage dioxygenases" evidence="2">
    <location>
        <begin position="65"/>
        <end position="181"/>
    </location>
</feature>
<organism evidence="3 4">
    <name type="scientific">Fulvimarina manganoxydans</name>
    <dbReference type="NCBI Taxonomy" id="937218"/>
    <lineage>
        <taxon>Bacteria</taxon>
        <taxon>Pseudomonadati</taxon>
        <taxon>Pseudomonadota</taxon>
        <taxon>Alphaproteobacteria</taxon>
        <taxon>Hyphomicrobiales</taxon>
        <taxon>Aurantimonadaceae</taxon>
        <taxon>Fulvimarina</taxon>
    </lineage>
</organism>
<protein>
    <submittedName>
        <fullName evidence="3">Dioxygenase</fullName>
    </submittedName>
</protein>
<dbReference type="EMBL" id="FWXR01000021">
    <property type="protein sequence ID" value="SMD05018.1"/>
    <property type="molecule type" value="Genomic_DNA"/>
</dbReference>
<dbReference type="Gene3D" id="2.60.130.10">
    <property type="entry name" value="Aromatic compound dioxygenase"/>
    <property type="match status" value="1"/>
</dbReference>
<reference evidence="3 4" key="1">
    <citation type="submission" date="2017-04" db="EMBL/GenBank/DDBJ databases">
        <authorList>
            <person name="Afonso C.L."/>
            <person name="Miller P.J."/>
            <person name="Scott M.A."/>
            <person name="Spackman E."/>
            <person name="Goraichik I."/>
            <person name="Dimitrov K.M."/>
            <person name="Suarez D.L."/>
            <person name="Swayne D.E."/>
        </authorList>
    </citation>
    <scope>NUCLEOTIDE SEQUENCE [LARGE SCALE GENOMIC DNA]</scope>
    <source>
        <strain evidence="3 4">CGMCC 1.10972</strain>
    </source>
</reference>
<keyword evidence="3" id="KW-0223">Dioxygenase</keyword>
<accession>A0A1W2E7J1</accession>
<dbReference type="InterPro" id="IPR000627">
    <property type="entry name" value="Intradiol_dOase_C"/>
</dbReference>
<dbReference type="InterPro" id="IPR006311">
    <property type="entry name" value="TAT_signal"/>
</dbReference>
<dbReference type="STRING" id="937218.SAMN06297251_12166"/>
<keyword evidence="4" id="KW-1185">Reference proteome</keyword>
<dbReference type="InterPro" id="IPR015889">
    <property type="entry name" value="Intradiol_dOase_core"/>
</dbReference>
<dbReference type="CDD" id="cd03457">
    <property type="entry name" value="intradiol_dioxygenase_like"/>
    <property type="match status" value="1"/>
</dbReference>
<proteinExistence type="predicted"/>
<dbReference type="SUPFAM" id="SSF49482">
    <property type="entry name" value="Aromatic compound dioxygenase"/>
    <property type="match status" value="1"/>
</dbReference>
<dbReference type="OrthoDB" id="9805815at2"/>
<dbReference type="Pfam" id="PF00775">
    <property type="entry name" value="Dioxygenase_C"/>
    <property type="match status" value="1"/>
</dbReference>
<dbReference type="AlphaFoldDB" id="A0A1W2E7J1"/>
<dbReference type="GO" id="GO:0008199">
    <property type="term" value="F:ferric iron binding"/>
    <property type="evidence" value="ECO:0007669"/>
    <property type="project" value="InterPro"/>
</dbReference>
<evidence type="ECO:0000313" key="4">
    <source>
        <dbReference type="Proteomes" id="UP000192656"/>
    </source>
</evidence>
<sequence length="305" mass="32272">MTVHNPGRRRFLALTGATIGGAAILPRSAVAAQTPAATSRLLIGQNICRLTPEVTEGPYYFDPKLVRRDITEGHAGIPLKLRMQVVDADCLPIEGARVDLWHCNASGLYSNYAGQGDDREHPVSTKGETFLRGTQMADEGGVVEFLTIYPGWYRGRTTHIHFKVFTNETTRLTGQIFFPDALSAYIYQNIAPYSDRQGERDTINANDWIAKQAGDASFAYVKEGETAYEVALIVGVDPSAKSVQSAPPPPPDGVPPEGPPPQGFGGPPPGGARGPDGAPSGPPLGGGSGEGQPITPAMLVPGANS</sequence>
<dbReference type="PANTHER" id="PTHR34315:SF1">
    <property type="entry name" value="INTRADIOL RING-CLEAVAGE DIOXYGENASES DOMAIN-CONTAINING PROTEIN-RELATED"/>
    <property type="match status" value="1"/>
</dbReference>
<dbReference type="PANTHER" id="PTHR34315">
    <property type="match status" value="1"/>
</dbReference>
<feature type="compositionally biased region" description="Pro residues" evidence="1">
    <location>
        <begin position="246"/>
        <end position="270"/>
    </location>
</feature>
<name>A0A1W2E7J1_9HYPH</name>
<keyword evidence="3" id="KW-0560">Oxidoreductase</keyword>
<feature type="region of interest" description="Disordered" evidence="1">
    <location>
        <begin position="240"/>
        <end position="305"/>
    </location>
</feature>
<evidence type="ECO:0000259" key="2">
    <source>
        <dbReference type="Pfam" id="PF00775"/>
    </source>
</evidence>
<evidence type="ECO:0000313" key="3">
    <source>
        <dbReference type="EMBL" id="SMD05018.1"/>
    </source>
</evidence>
<dbReference type="Proteomes" id="UP000192656">
    <property type="component" value="Unassembled WGS sequence"/>
</dbReference>
<gene>
    <name evidence="3" type="ORF">SAMN06297251_12166</name>
</gene>
<evidence type="ECO:0000256" key="1">
    <source>
        <dbReference type="SAM" id="MobiDB-lite"/>
    </source>
</evidence>